<organism evidence="1 2">
    <name type="scientific">Eumeta variegata</name>
    <name type="common">Bagworm moth</name>
    <name type="synonym">Eumeta japonica</name>
    <dbReference type="NCBI Taxonomy" id="151549"/>
    <lineage>
        <taxon>Eukaryota</taxon>
        <taxon>Metazoa</taxon>
        <taxon>Ecdysozoa</taxon>
        <taxon>Arthropoda</taxon>
        <taxon>Hexapoda</taxon>
        <taxon>Insecta</taxon>
        <taxon>Pterygota</taxon>
        <taxon>Neoptera</taxon>
        <taxon>Endopterygota</taxon>
        <taxon>Lepidoptera</taxon>
        <taxon>Glossata</taxon>
        <taxon>Ditrysia</taxon>
        <taxon>Tineoidea</taxon>
        <taxon>Psychidae</taxon>
        <taxon>Oiketicinae</taxon>
        <taxon>Eumeta</taxon>
    </lineage>
</organism>
<sequence>MRGGATCEARAVNWASSSHPYNARLSLDDSAFGELPAVASSWPLWSKNQVQNHTGDQDIRGTRRYSKKHLEPRWFDMPSVNFDNADNIRERTYASNRIGSHFRGFRAACEREQFERCRASSADVRASIMAVSWKNGHYIDGSTGGTYLMQCLGVARAALLRDGGAAPHILLVARATTISVILEILFVIIASMLECTSHFSCDAFFLVYTPELPTASLASFASLASGSLDSSLPSPI</sequence>
<dbReference type="AlphaFoldDB" id="A0A4C1VVR6"/>
<keyword evidence="2" id="KW-1185">Reference proteome</keyword>
<comment type="caution">
    <text evidence="1">The sequence shown here is derived from an EMBL/GenBank/DDBJ whole genome shotgun (WGS) entry which is preliminary data.</text>
</comment>
<dbReference type="Proteomes" id="UP000299102">
    <property type="component" value="Unassembled WGS sequence"/>
</dbReference>
<proteinExistence type="predicted"/>
<reference evidence="1 2" key="1">
    <citation type="journal article" date="2019" name="Commun. Biol.">
        <title>The bagworm genome reveals a unique fibroin gene that provides high tensile strength.</title>
        <authorList>
            <person name="Kono N."/>
            <person name="Nakamura H."/>
            <person name="Ohtoshi R."/>
            <person name="Tomita M."/>
            <person name="Numata K."/>
            <person name="Arakawa K."/>
        </authorList>
    </citation>
    <scope>NUCLEOTIDE SEQUENCE [LARGE SCALE GENOMIC DNA]</scope>
</reference>
<name>A0A4C1VVR6_EUMVA</name>
<gene>
    <name evidence="1" type="ORF">EVAR_29285_1</name>
</gene>
<evidence type="ECO:0000313" key="2">
    <source>
        <dbReference type="Proteomes" id="UP000299102"/>
    </source>
</evidence>
<accession>A0A4C1VVR6</accession>
<evidence type="ECO:0000313" key="1">
    <source>
        <dbReference type="EMBL" id="GBP42482.1"/>
    </source>
</evidence>
<dbReference type="EMBL" id="BGZK01000419">
    <property type="protein sequence ID" value="GBP42482.1"/>
    <property type="molecule type" value="Genomic_DNA"/>
</dbReference>
<protein>
    <submittedName>
        <fullName evidence="1">Uncharacterized protein</fullName>
    </submittedName>
</protein>